<sequence length="184" mass="19719">MLRVLIPLAEGFEELEAVTLIDLLRRAAIEVVTAGMVAGPVTASRGTVLVPDTELAAVADQSFDMILLPGGLPGADHLDQDPRVRELLTRHRSMDRYTAAICAAPKVLANAGLLDGRAATWYPGALDPAAYPSVRHRSDAVVVDGKLVTSRGPGTAMDFALTLIELLVGQDRRSEVENQLQREV</sequence>
<feature type="domain" description="DJ-1/PfpI" evidence="1">
    <location>
        <begin position="3"/>
        <end position="165"/>
    </location>
</feature>
<name>A0ABV4BDW3_9GAMM</name>
<organism evidence="2 3">
    <name type="scientific">Thioalkalicoccus limnaeus</name>
    <dbReference type="NCBI Taxonomy" id="120681"/>
    <lineage>
        <taxon>Bacteria</taxon>
        <taxon>Pseudomonadati</taxon>
        <taxon>Pseudomonadota</taxon>
        <taxon>Gammaproteobacteria</taxon>
        <taxon>Chromatiales</taxon>
        <taxon>Chromatiaceae</taxon>
        <taxon>Thioalkalicoccus</taxon>
    </lineage>
</organism>
<dbReference type="InterPro" id="IPR050325">
    <property type="entry name" value="Prot/Nucl_acid_deglycase"/>
</dbReference>
<evidence type="ECO:0000259" key="1">
    <source>
        <dbReference type="Pfam" id="PF01965"/>
    </source>
</evidence>
<dbReference type="PANTHER" id="PTHR48094">
    <property type="entry name" value="PROTEIN/NUCLEIC ACID DEGLYCASE DJ-1-RELATED"/>
    <property type="match status" value="1"/>
</dbReference>
<dbReference type="InterPro" id="IPR002818">
    <property type="entry name" value="DJ-1/PfpI"/>
</dbReference>
<keyword evidence="3" id="KW-1185">Reference proteome</keyword>
<dbReference type="SUPFAM" id="SSF52317">
    <property type="entry name" value="Class I glutamine amidotransferase-like"/>
    <property type="match status" value="1"/>
</dbReference>
<dbReference type="Proteomes" id="UP001564408">
    <property type="component" value="Unassembled WGS sequence"/>
</dbReference>
<dbReference type="Gene3D" id="3.40.50.880">
    <property type="match status" value="1"/>
</dbReference>
<dbReference type="InterPro" id="IPR006287">
    <property type="entry name" value="DJ-1"/>
</dbReference>
<proteinExistence type="predicted"/>
<dbReference type="EMBL" id="JBDKXB010000011">
    <property type="protein sequence ID" value="MEY6432711.1"/>
    <property type="molecule type" value="Genomic_DNA"/>
</dbReference>
<reference evidence="2 3" key="1">
    <citation type="submission" date="2024-05" db="EMBL/GenBank/DDBJ databases">
        <title>Genome Sequence and Characterization of the New Strain Purple Sulfur Bacterium of Genus Thioalkalicoccus.</title>
        <authorList>
            <person name="Bryantseva I.A."/>
            <person name="Kyndt J.A."/>
            <person name="Imhoff J.F."/>
        </authorList>
    </citation>
    <scope>NUCLEOTIDE SEQUENCE [LARGE SCALE GENOMIC DNA]</scope>
    <source>
        <strain evidence="2 3">Um2</strain>
    </source>
</reference>
<evidence type="ECO:0000313" key="2">
    <source>
        <dbReference type="EMBL" id="MEY6432711.1"/>
    </source>
</evidence>
<gene>
    <name evidence="2" type="ORF">ABC977_09870</name>
</gene>
<dbReference type="NCBIfam" id="TIGR01383">
    <property type="entry name" value="not_thiJ"/>
    <property type="match status" value="1"/>
</dbReference>
<dbReference type="Pfam" id="PF01965">
    <property type="entry name" value="DJ-1_PfpI"/>
    <property type="match status" value="1"/>
</dbReference>
<comment type="caution">
    <text evidence="2">The sequence shown here is derived from an EMBL/GenBank/DDBJ whole genome shotgun (WGS) entry which is preliminary data.</text>
</comment>
<dbReference type="InterPro" id="IPR029062">
    <property type="entry name" value="Class_I_gatase-like"/>
</dbReference>
<accession>A0ABV4BDW3</accession>
<evidence type="ECO:0000313" key="3">
    <source>
        <dbReference type="Proteomes" id="UP001564408"/>
    </source>
</evidence>
<dbReference type="CDD" id="cd03135">
    <property type="entry name" value="GATase1_DJ-1"/>
    <property type="match status" value="1"/>
</dbReference>
<dbReference type="RefSeq" id="WP_369667097.1">
    <property type="nucleotide sequence ID" value="NZ_JBDKXB010000011.1"/>
</dbReference>
<dbReference type="PANTHER" id="PTHR48094:SF12">
    <property type="entry name" value="PARKINSON DISEASE PROTEIN 7 HOMOLOG"/>
    <property type="match status" value="1"/>
</dbReference>
<protein>
    <submittedName>
        <fullName evidence="2">DJ-1 family glyoxalase III</fullName>
    </submittedName>
</protein>